<reference evidence="1 2" key="2">
    <citation type="submission" date="2018-11" db="EMBL/GenBank/DDBJ databases">
        <authorList>
            <consortium name="Pathogen Informatics"/>
        </authorList>
    </citation>
    <scope>NUCLEOTIDE SEQUENCE [LARGE SCALE GENOMIC DNA]</scope>
</reference>
<dbReference type="EMBL" id="UYSL01020386">
    <property type="protein sequence ID" value="VDL74371.1"/>
    <property type="molecule type" value="Genomic_DNA"/>
</dbReference>
<proteinExistence type="predicted"/>
<dbReference type="Proteomes" id="UP000271162">
    <property type="component" value="Unassembled WGS sequence"/>
</dbReference>
<protein>
    <submittedName>
        <fullName evidence="3">BAR domain-containing protein</fullName>
    </submittedName>
</protein>
<dbReference type="WBParaSite" id="NBR_0001078101-mRNA-1">
    <property type="protein sequence ID" value="NBR_0001078101-mRNA-1"/>
    <property type="gene ID" value="NBR_0001078101"/>
</dbReference>
<dbReference type="STRING" id="27835.A0A0N4Y4G2"/>
<sequence length="147" mass="16761">MERTHSNFALPFSFRLGFSWTNLSSSTVVLVPSSFGVLPVEIGLDLYRKSLSLLERSKEMMSVVNQLQPSGRKEWSSTVQDTSQSLENLVQNIRRSSDFEFEVDRAMACYKQCVQRVDHTISELKVCSEFMRGLKLLFSSGMVLIPR</sequence>
<accession>A0A0N4Y4G2</accession>
<evidence type="ECO:0000313" key="3">
    <source>
        <dbReference type="WBParaSite" id="NBR_0001078101-mRNA-1"/>
    </source>
</evidence>
<evidence type="ECO:0000313" key="2">
    <source>
        <dbReference type="Proteomes" id="UP000271162"/>
    </source>
</evidence>
<name>A0A0N4Y4G2_NIPBR</name>
<reference evidence="3" key="1">
    <citation type="submission" date="2017-02" db="UniProtKB">
        <authorList>
            <consortium name="WormBaseParasite"/>
        </authorList>
    </citation>
    <scope>IDENTIFICATION</scope>
</reference>
<evidence type="ECO:0000313" key="1">
    <source>
        <dbReference type="EMBL" id="VDL74371.1"/>
    </source>
</evidence>
<keyword evidence="2" id="KW-1185">Reference proteome</keyword>
<dbReference type="Gene3D" id="6.10.220.10">
    <property type="match status" value="1"/>
</dbReference>
<organism evidence="3">
    <name type="scientific">Nippostrongylus brasiliensis</name>
    <name type="common">Rat hookworm</name>
    <dbReference type="NCBI Taxonomy" id="27835"/>
    <lineage>
        <taxon>Eukaryota</taxon>
        <taxon>Metazoa</taxon>
        <taxon>Ecdysozoa</taxon>
        <taxon>Nematoda</taxon>
        <taxon>Chromadorea</taxon>
        <taxon>Rhabditida</taxon>
        <taxon>Rhabditina</taxon>
        <taxon>Rhabditomorpha</taxon>
        <taxon>Strongyloidea</taxon>
        <taxon>Heligmosomidae</taxon>
        <taxon>Nippostrongylus</taxon>
    </lineage>
</organism>
<dbReference type="AlphaFoldDB" id="A0A0N4Y4G2"/>
<gene>
    <name evidence="1" type="ORF">NBR_LOCUS10782</name>
</gene>